<dbReference type="InParanoid" id="K1XFG7"/>
<evidence type="ECO:0000256" key="1">
    <source>
        <dbReference type="ARBA" id="ARBA00008140"/>
    </source>
</evidence>
<organism evidence="7 8">
    <name type="scientific">Marssonina brunnea f. sp. multigermtubi (strain MB_m1)</name>
    <name type="common">Marssonina leaf spot fungus</name>
    <dbReference type="NCBI Taxonomy" id="1072389"/>
    <lineage>
        <taxon>Eukaryota</taxon>
        <taxon>Fungi</taxon>
        <taxon>Dikarya</taxon>
        <taxon>Ascomycota</taxon>
        <taxon>Pezizomycotina</taxon>
        <taxon>Leotiomycetes</taxon>
        <taxon>Helotiales</taxon>
        <taxon>Drepanopezizaceae</taxon>
        <taxon>Drepanopeziza</taxon>
    </lineage>
</organism>
<evidence type="ECO:0000313" key="7">
    <source>
        <dbReference type="EMBL" id="EKD19573.1"/>
    </source>
</evidence>
<dbReference type="Pfam" id="PF05903">
    <property type="entry name" value="Peptidase_C97"/>
    <property type="match status" value="1"/>
</dbReference>
<dbReference type="InterPro" id="IPR036249">
    <property type="entry name" value="Thioredoxin-like_sf"/>
</dbReference>
<dbReference type="Pfam" id="PF08324">
    <property type="entry name" value="PUL"/>
    <property type="match status" value="1"/>
</dbReference>
<keyword evidence="3" id="KW-0378">Hydrolase</keyword>
<dbReference type="OMA" id="VTLQMAC"/>
<dbReference type="InterPro" id="IPR013766">
    <property type="entry name" value="Thioredoxin_domain"/>
</dbReference>
<dbReference type="CDD" id="cd02947">
    <property type="entry name" value="TRX_family"/>
    <property type="match status" value="1"/>
</dbReference>
<protein>
    <submittedName>
        <fullName evidence="7">PUL domain-containing protein</fullName>
    </submittedName>
</protein>
<dbReference type="GO" id="GO:0006508">
    <property type="term" value="P:proteolysis"/>
    <property type="evidence" value="ECO:0007669"/>
    <property type="project" value="UniProtKB-KW"/>
</dbReference>
<dbReference type="OrthoDB" id="3176171at2759"/>
<feature type="domain" description="PPPDE" evidence="6">
    <location>
        <begin position="1"/>
        <end position="141"/>
    </location>
</feature>
<dbReference type="SUPFAM" id="SSF52833">
    <property type="entry name" value="Thioredoxin-like"/>
    <property type="match status" value="1"/>
</dbReference>
<feature type="domain" description="PUL" evidence="5">
    <location>
        <begin position="280"/>
        <end position="573"/>
    </location>
</feature>
<dbReference type="GeneID" id="18758745"/>
<proteinExistence type="inferred from homology"/>
<dbReference type="Pfam" id="PF00085">
    <property type="entry name" value="Thioredoxin"/>
    <property type="match status" value="1"/>
</dbReference>
<evidence type="ECO:0000259" key="6">
    <source>
        <dbReference type="PROSITE" id="PS51858"/>
    </source>
</evidence>
<evidence type="ECO:0000256" key="2">
    <source>
        <dbReference type="ARBA" id="ARBA00022670"/>
    </source>
</evidence>
<evidence type="ECO:0000259" key="4">
    <source>
        <dbReference type="PROSITE" id="PS51352"/>
    </source>
</evidence>
<dbReference type="eggNOG" id="KOG0907">
    <property type="taxonomic scope" value="Eukaryota"/>
</dbReference>
<dbReference type="Gene3D" id="1.25.10.10">
    <property type="entry name" value="Leucine-rich Repeat Variant"/>
    <property type="match status" value="1"/>
</dbReference>
<dbReference type="eggNOG" id="KOG0324">
    <property type="taxonomic scope" value="Eukaryota"/>
</dbReference>
<dbReference type="AlphaFoldDB" id="K1XFG7"/>
<dbReference type="InterPro" id="IPR008580">
    <property type="entry name" value="PPPDE_dom"/>
</dbReference>
<sequence length="576" mass="62822">MEVQLYVYDLSNGIVRHFSHAFIGTQIDAVYHTSIVLEGIEYAYDGGIRTADPGRTHLGPPMQILDLGTTNLPMDVIMEYLESLRDIFTAEAYDLWSHNCNNFSNDFATFLLGQGIPEHITNLPQSVLNTPLGRALVPQINQMAARRQGPNGGLLGIKDTVEPPKTGQQRALTVREVAGMATLDKLLEEASTSCAIIFFTSKSCAPCIKLYPVYHELAIQAAHKAILIKVDISRAYDIANKYGIRSTPTFMTFLHGKEENRWSGSDPATLRGNVNMLMQMAWPAHPHESLRLPALRCANLEPILYNKLPPLDKLKAKMGPSAEDPAIASVVHFVAARAEHGAAEVTLPDLDAFSRSLRHVSLTLPPATMFALVDLVRVALVDPRLSGYYAEEKKHITIAPLISHVNALPSKDCPYSLRLVALQMSCNLFTSPLYPTHILNCSTLTNPLVTLITTSLLDDTHHIVRVAAASLAFNIATANSKLRLEEHLESLPEGDQVELGASLLEAISVEEDSAEALKGLLLAFGYLVYCAPKGGELVDLLKAMDAKGTVLGKAKRFPEEALVGDIGNVLLGQGLE</sequence>
<feature type="domain" description="Thioredoxin" evidence="4">
    <location>
        <begin position="150"/>
        <end position="279"/>
    </location>
</feature>
<accession>K1XFG7</accession>
<dbReference type="STRING" id="1072389.K1XFG7"/>
<evidence type="ECO:0000313" key="8">
    <source>
        <dbReference type="Proteomes" id="UP000006753"/>
    </source>
</evidence>
<keyword evidence="8" id="KW-1185">Reference proteome</keyword>
<dbReference type="InterPro" id="IPR013535">
    <property type="entry name" value="PUL_dom"/>
</dbReference>
<dbReference type="Proteomes" id="UP000006753">
    <property type="component" value="Unassembled WGS sequence"/>
</dbReference>
<dbReference type="PROSITE" id="PS51352">
    <property type="entry name" value="THIOREDOXIN_2"/>
    <property type="match status" value="1"/>
</dbReference>
<name>K1XFG7_MARBU</name>
<dbReference type="InterPro" id="IPR042266">
    <property type="entry name" value="PPPDE_sf"/>
</dbReference>
<dbReference type="PANTHER" id="PTHR12378">
    <property type="entry name" value="DESUMOYLATING ISOPEPTIDASE"/>
    <property type="match status" value="1"/>
</dbReference>
<evidence type="ECO:0000259" key="5">
    <source>
        <dbReference type="PROSITE" id="PS51396"/>
    </source>
</evidence>
<comment type="similarity">
    <text evidence="1">Belongs to the DeSI family.</text>
</comment>
<reference evidence="7 8" key="1">
    <citation type="journal article" date="2012" name="BMC Genomics">
        <title>Sequencing the genome of Marssonina brunnea reveals fungus-poplar co-evolution.</title>
        <authorList>
            <person name="Zhu S."/>
            <person name="Cao Y.-Z."/>
            <person name="Jiang C."/>
            <person name="Tan B.-Y."/>
            <person name="Wang Z."/>
            <person name="Feng S."/>
            <person name="Zhang L."/>
            <person name="Su X.-H."/>
            <person name="Brejova B."/>
            <person name="Vinar T."/>
            <person name="Xu M."/>
            <person name="Wang M.-X."/>
            <person name="Zhang S.-G."/>
            <person name="Huang M.-R."/>
            <person name="Wu R."/>
            <person name="Zhou Y."/>
        </authorList>
    </citation>
    <scope>NUCLEOTIDE SEQUENCE [LARGE SCALE GENOMIC DNA]</scope>
    <source>
        <strain evidence="7 8">MB_m1</strain>
    </source>
</reference>
<dbReference type="PROSITE" id="PS51396">
    <property type="entry name" value="PUL"/>
    <property type="match status" value="1"/>
</dbReference>
<dbReference type="SMART" id="SM01179">
    <property type="entry name" value="DUF862"/>
    <property type="match status" value="1"/>
</dbReference>
<dbReference type="GO" id="GO:0070646">
    <property type="term" value="P:protein modification by small protein removal"/>
    <property type="evidence" value="ECO:0007669"/>
    <property type="project" value="TreeGrafter"/>
</dbReference>
<evidence type="ECO:0000256" key="3">
    <source>
        <dbReference type="ARBA" id="ARBA00022801"/>
    </source>
</evidence>
<keyword evidence="2" id="KW-0645">Protease</keyword>
<dbReference type="Gene3D" id="3.40.30.10">
    <property type="entry name" value="Glutaredoxin"/>
    <property type="match status" value="1"/>
</dbReference>
<gene>
    <name evidence="7" type="ORF">MBM_02810</name>
</gene>
<dbReference type="HOGENOM" id="CLU_033441_0_0_1"/>
<dbReference type="RefSeq" id="XP_007290699.1">
    <property type="nucleotide sequence ID" value="XM_007290637.1"/>
</dbReference>
<dbReference type="Gene3D" id="3.90.1720.30">
    <property type="entry name" value="PPPDE domains"/>
    <property type="match status" value="1"/>
</dbReference>
<dbReference type="PROSITE" id="PS51858">
    <property type="entry name" value="PPPDE"/>
    <property type="match status" value="1"/>
</dbReference>
<dbReference type="InterPro" id="IPR011989">
    <property type="entry name" value="ARM-like"/>
</dbReference>
<dbReference type="GO" id="GO:0008233">
    <property type="term" value="F:peptidase activity"/>
    <property type="evidence" value="ECO:0007669"/>
    <property type="project" value="UniProtKB-KW"/>
</dbReference>
<dbReference type="KEGG" id="mbe:MBM_02810"/>
<dbReference type="PANTHER" id="PTHR12378:SF7">
    <property type="entry name" value="DESUMOYLATING ISOPEPTIDASE 1"/>
    <property type="match status" value="1"/>
</dbReference>
<dbReference type="EMBL" id="JH921431">
    <property type="protein sequence ID" value="EKD19573.1"/>
    <property type="molecule type" value="Genomic_DNA"/>
</dbReference>